<accession>A0A1M6XTZ2</accession>
<protein>
    <submittedName>
        <fullName evidence="1">Uncharacterized protein</fullName>
    </submittedName>
</protein>
<dbReference type="AlphaFoldDB" id="A0A1M6XTZ2"/>
<keyword evidence="2" id="KW-1185">Reference proteome</keyword>
<name>A0A1M6XTZ2_9BACT</name>
<sequence>MPLTKVMITVKSYPTLSSHYDEQLSIAGFREDGTFIRIYPISFSQKTYEEQYQLYDWIEIDLERNPRDFRLESFRPVDPEQPVKKLGHLGAGNYWHDRKALVQKHIFRNLDNLLMEAKHEAFYTSLAVFKPQRILGMDITPTEPEWDSERLAKMQQEKFYPHVFMQEEEPMEAFKKIPFQFSFRFLDDQHKEISLPVEDFQLASLYWKLLKKQHGPDKEAKAAGELRKKYLQDYVRNTDLHFFLGTTQNVHASSKQPFTIIGLFGPVAAPAVVQGSLF</sequence>
<evidence type="ECO:0000313" key="2">
    <source>
        <dbReference type="Proteomes" id="UP000184420"/>
    </source>
</evidence>
<evidence type="ECO:0000313" key="1">
    <source>
        <dbReference type="EMBL" id="SHL09349.1"/>
    </source>
</evidence>
<gene>
    <name evidence="1" type="ORF">SAMN05444266_10218</name>
</gene>
<dbReference type="EMBL" id="FRBL01000002">
    <property type="protein sequence ID" value="SHL09349.1"/>
    <property type="molecule type" value="Genomic_DNA"/>
</dbReference>
<dbReference type="RefSeq" id="WP_073078568.1">
    <property type="nucleotide sequence ID" value="NZ_FRBL01000002.1"/>
</dbReference>
<proteinExistence type="predicted"/>
<reference evidence="1 2" key="1">
    <citation type="submission" date="2016-11" db="EMBL/GenBank/DDBJ databases">
        <authorList>
            <person name="Jaros S."/>
            <person name="Januszkiewicz K."/>
            <person name="Wedrychowicz H."/>
        </authorList>
    </citation>
    <scope>NUCLEOTIDE SEQUENCE [LARGE SCALE GENOMIC DNA]</scope>
    <source>
        <strain evidence="1 2">DSM 27406</strain>
    </source>
</reference>
<organism evidence="1 2">
    <name type="scientific">Chitinophaga jiangningensis</name>
    <dbReference type="NCBI Taxonomy" id="1419482"/>
    <lineage>
        <taxon>Bacteria</taxon>
        <taxon>Pseudomonadati</taxon>
        <taxon>Bacteroidota</taxon>
        <taxon>Chitinophagia</taxon>
        <taxon>Chitinophagales</taxon>
        <taxon>Chitinophagaceae</taxon>
        <taxon>Chitinophaga</taxon>
    </lineage>
</organism>
<dbReference type="Proteomes" id="UP000184420">
    <property type="component" value="Unassembled WGS sequence"/>
</dbReference>
<dbReference type="OrthoDB" id="7595944at2"/>
<dbReference type="STRING" id="1419482.SAMN05444266_10218"/>